<dbReference type="SUPFAM" id="SSF51366">
    <property type="entry name" value="Ribulose-phoshate binding barrel"/>
    <property type="match status" value="1"/>
</dbReference>
<dbReference type="FunFam" id="3.20.20.70:FF:000191">
    <property type="entry name" value="ribulose-phosphate 3-epimerase isoform X2"/>
    <property type="match status" value="1"/>
</dbReference>
<evidence type="ECO:0000256" key="2">
    <source>
        <dbReference type="ARBA" id="ARBA00001947"/>
    </source>
</evidence>
<organism evidence="11">
    <name type="scientific">Caldilinea aerophila</name>
    <dbReference type="NCBI Taxonomy" id="133453"/>
    <lineage>
        <taxon>Bacteria</taxon>
        <taxon>Bacillati</taxon>
        <taxon>Chloroflexota</taxon>
        <taxon>Caldilineae</taxon>
        <taxon>Caldilineales</taxon>
        <taxon>Caldilineaceae</taxon>
        <taxon>Caldilinea</taxon>
    </lineage>
</organism>
<dbReference type="PROSITE" id="PS01085">
    <property type="entry name" value="RIBUL_P_3_EPIMER_1"/>
    <property type="match status" value="1"/>
</dbReference>
<dbReference type="InterPro" id="IPR000056">
    <property type="entry name" value="Ribul_P_3_epim-like"/>
</dbReference>
<keyword evidence="8" id="KW-0464">Manganese</keyword>
<dbReference type="CDD" id="cd00429">
    <property type="entry name" value="RPE"/>
    <property type="match status" value="1"/>
</dbReference>
<comment type="caution">
    <text evidence="11">The sequence shown here is derived from an EMBL/GenBank/DDBJ whole genome shotgun (WGS) entry which is preliminary data.</text>
</comment>
<evidence type="ECO:0000313" key="11">
    <source>
        <dbReference type="EMBL" id="HDX33094.1"/>
    </source>
</evidence>
<dbReference type="Gene3D" id="3.20.20.70">
    <property type="entry name" value="Aldolase class I"/>
    <property type="match status" value="1"/>
</dbReference>
<comment type="cofactor">
    <cofactor evidence="2">
        <name>Zn(2+)</name>
        <dbReference type="ChEBI" id="CHEBI:29105"/>
    </cofactor>
</comment>
<dbReference type="GO" id="GO:0046872">
    <property type="term" value="F:metal ion binding"/>
    <property type="evidence" value="ECO:0007669"/>
    <property type="project" value="UniProtKB-KW"/>
</dbReference>
<reference evidence="11" key="1">
    <citation type="journal article" date="2020" name="mSystems">
        <title>Genome- and Community-Level Interaction Insights into Carbon Utilization and Element Cycling Functions of Hydrothermarchaeota in Hydrothermal Sediment.</title>
        <authorList>
            <person name="Zhou Z."/>
            <person name="Liu Y."/>
            <person name="Xu W."/>
            <person name="Pan J."/>
            <person name="Luo Z.H."/>
            <person name="Li M."/>
        </authorList>
    </citation>
    <scope>NUCLEOTIDE SEQUENCE [LARGE SCALE GENOMIC DNA]</scope>
    <source>
        <strain evidence="11">SpSt-289</strain>
    </source>
</reference>
<dbReference type="AlphaFoldDB" id="A0A7C1FKG8"/>
<dbReference type="GO" id="GO:0005975">
    <property type="term" value="P:carbohydrate metabolic process"/>
    <property type="evidence" value="ECO:0007669"/>
    <property type="project" value="InterPro"/>
</dbReference>
<keyword evidence="9" id="KW-0413">Isomerase</keyword>
<evidence type="ECO:0000256" key="4">
    <source>
        <dbReference type="ARBA" id="ARBA00011738"/>
    </source>
</evidence>
<keyword evidence="6" id="KW-0862">Zinc</keyword>
<accession>A0A7C1FKG8</accession>
<evidence type="ECO:0000256" key="9">
    <source>
        <dbReference type="ARBA" id="ARBA00023235"/>
    </source>
</evidence>
<evidence type="ECO:0000256" key="8">
    <source>
        <dbReference type="ARBA" id="ARBA00023211"/>
    </source>
</evidence>
<dbReference type="PANTHER" id="PTHR11749">
    <property type="entry name" value="RIBULOSE-5-PHOSPHATE-3-EPIMERASE"/>
    <property type="match status" value="1"/>
</dbReference>
<comment type="subunit">
    <text evidence="4">Homodimer.</text>
</comment>
<protein>
    <submittedName>
        <fullName evidence="11">Ribulose-phosphate 3-epimerase</fullName>
    </submittedName>
</protein>
<dbReference type="GO" id="GO:0006091">
    <property type="term" value="P:generation of precursor metabolites and energy"/>
    <property type="evidence" value="ECO:0007669"/>
    <property type="project" value="UniProtKB-ARBA"/>
</dbReference>
<proteinExistence type="predicted"/>
<evidence type="ECO:0000256" key="6">
    <source>
        <dbReference type="ARBA" id="ARBA00022833"/>
    </source>
</evidence>
<dbReference type="GO" id="GO:0016857">
    <property type="term" value="F:racemase and epimerase activity, acting on carbohydrates and derivatives"/>
    <property type="evidence" value="ECO:0007669"/>
    <property type="project" value="InterPro"/>
</dbReference>
<evidence type="ECO:0000256" key="7">
    <source>
        <dbReference type="ARBA" id="ARBA00023004"/>
    </source>
</evidence>
<dbReference type="InterPro" id="IPR013785">
    <property type="entry name" value="Aldolase_TIM"/>
</dbReference>
<comment type="cofactor">
    <cofactor evidence="3">
        <name>Fe(2+)</name>
        <dbReference type="ChEBI" id="CHEBI:29033"/>
    </cofactor>
</comment>
<dbReference type="EMBL" id="DSMG01000174">
    <property type="protein sequence ID" value="HDX33094.1"/>
    <property type="molecule type" value="Genomic_DNA"/>
</dbReference>
<dbReference type="Pfam" id="PF00834">
    <property type="entry name" value="Ribul_P_3_epim"/>
    <property type="match status" value="1"/>
</dbReference>
<keyword evidence="5" id="KW-0479">Metal-binding</keyword>
<dbReference type="NCBIfam" id="NF004076">
    <property type="entry name" value="PRK05581.1-4"/>
    <property type="match status" value="1"/>
</dbReference>
<dbReference type="GO" id="GO:1901135">
    <property type="term" value="P:carbohydrate derivative metabolic process"/>
    <property type="evidence" value="ECO:0007669"/>
    <property type="project" value="UniProtKB-ARBA"/>
</dbReference>
<dbReference type="InterPro" id="IPR011060">
    <property type="entry name" value="RibuloseP-bd_barrel"/>
</dbReference>
<comment type="cofactor">
    <cofactor evidence="1">
        <name>Mn(2+)</name>
        <dbReference type="ChEBI" id="CHEBI:29035"/>
    </cofactor>
</comment>
<gene>
    <name evidence="11" type="ORF">ENQ20_16640</name>
</gene>
<evidence type="ECO:0000256" key="3">
    <source>
        <dbReference type="ARBA" id="ARBA00001954"/>
    </source>
</evidence>
<dbReference type="GO" id="GO:0046496">
    <property type="term" value="P:nicotinamide nucleotide metabolic process"/>
    <property type="evidence" value="ECO:0007669"/>
    <property type="project" value="UniProtKB-ARBA"/>
</dbReference>
<evidence type="ECO:0000256" key="10">
    <source>
        <dbReference type="ARBA" id="ARBA00023277"/>
    </source>
</evidence>
<evidence type="ECO:0000256" key="5">
    <source>
        <dbReference type="ARBA" id="ARBA00022723"/>
    </source>
</evidence>
<keyword evidence="10" id="KW-0119">Carbohydrate metabolism</keyword>
<dbReference type="GO" id="GO:0006163">
    <property type="term" value="P:purine nucleotide metabolic process"/>
    <property type="evidence" value="ECO:0007669"/>
    <property type="project" value="UniProtKB-ARBA"/>
</dbReference>
<name>A0A7C1FKG8_9CHLR</name>
<sequence>MIHISPSILAADTAYLAEAVRAAEAGGADSLHIDIMDGHYVANYAFSPKTLADLRKVTQLPLHVHLEVSNPDAVLPLFATAEMIIVQEDTTPDLAVTIATARRLGCQVGVAVNRNRHVEALAPFLPQVDLLLVMAVEPGFGGQSFDAAVLDKVRWLRAERCARGLHFAIGVDGGIHLTTIGESVAAGADFFAVGSAAFVGDITASVRNLRTAAMAALER</sequence>
<evidence type="ECO:0000256" key="1">
    <source>
        <dbReference type="ARBA" id="ARBA00001936"/>
    </source>
</evidence>
<keyword evidence="7" id="KW-0408">Iron</keyword>